<keyword evidence="2" id="KW-1185">Reference proteome</keyword>
<accession>A0ACB7Z5H7</accession>
<evidence type="ECO:0000313" key="2">
    <source>
        <dbReference type="Proteomes" id="UP000828048"/>
    </source>
</evidence>
<proteinExistence type="predicted"/>
<gene>
    <name evidence="1" type="ORF">Vadar_015150</name>
</gene>
<evidence type="ECO:0000313" key="1">
    <source>
        <dbReference type="EMBL" id="KAH7860582.1"/>
    </source>
</evidence>
<organism evidence="1 2">
    <name type="scientific">Vaccinium darrowii</name>
    <dbReference type="NCBI Taxonomy" id="229202"/>
    <lineage>
        <taxon>Eukaryota</taxon>
        <taxon>Viridiplantae</taxon>
        <taxon>Streptophyta</taxon>
        <taxon>Embryophyta</taxon>
        <taxon>Tracheophyta</taxon>
        <taxon>Spermatophyta</taxon>
        <taxon>Magnoliopsida</taxon>
        <taxon>eudicotyledons</taxon>
        <taxon>Gunneridae</taxon>
        <taxon>Pentapetalae</taxon>
        <taxon>asterids</taxon>
        <taxon>Ericales</taxon>
        <taxon>Ericaceae</taxon>
        <taxon>Vaccinioideae</taxon>
        <taxon>Vaccinieae</taxon>
        <taxon>Vaccinium</taxon>
    </lineage>
</organism>
<name>A0ACB7Z5H7_9ERIC</name>
<reference evidence="1 2" key="1">
    <citation type="journal article" date="2021" name="Hortic Res">
        <title>High-quality reference genome and annotation aids understanding of berry development for evergreen blueberry (Vaccinium darrowii).</title>
        <authorList>
            <person name="Yu J."/>
            <person name="Hulse-Kemp A.M."/>
            <person name="Babiker E."/>
            <person name="Staton M."/>
        </authorList>
    </citation>
    <scope>NUCLEOTIDE SEQUENCE [LARGE SCALE GENOMIC DNA]</scope>
    <source>
        <strain evidence="2">cv. NJ 8807/NJ 8810</strain>
        <tissue evidence="1">Young leaf</tissue>
    </source>
</reference>
<dbReference type="EMBL" id="CM037154">
    <property type="protein sequence ID" value="KAH7860582.1"/>
    <property type="molecule type" value="Genomic_DNA"/>
</dbReference>
<dbReference type="Proteomes" id="UP000828048">
    <property type="component" value="Chromosome 4"/>
</dbReference>
<comment type="caution">
    <text evidence="1">The sequence shown here is derived from an EMBL/GenBank/DDBJ whole genome shotgun (WGS) entry which is preliminary data.</text>
</comment>
<protein>
    <submittedName>
        <fullName evidence="1">Uncharacterized protein</fullName>
    </submittedName>
</protein>
<sequence length="299" mass="35380">MQQLAFGRPSRLYISTPGSSNWVPLPFNLQQNEGYGTSGGQENYTWSNPGISSWIPHAFHSQQNQDNDDDIFEDCEEDGMVKDLVTVAMLWEVEQNLQLWLEKILFDTSPLTGKAYMEDLKNGHLWRFFWEFRMRQSTFKKIVWELENMYGWERSRDDSITCFESFAMFIWWLKGYNNPKIQERFQHSGETVSSRDVWHLESTVENVKKMPNVSLDDQARMVLVSMAIHNYIRRNGKKDVIFRRIERETDDVFEDISDLYPGVLDAEEDDNPQPRDADFDAYMAKVRHEITKALRKYRK</sequence>